<dbReference type="EMBL" id="CP011102">
    <property type="protein sequence ID" value="AQY51476.1"/>
    <property type="molecule type" value="Genomic_DNA"/>
</dbReference>
<evidence type="ECO:0000313" key="2">
    <source>
        <dbReference type="Proteomes" id="UP000223060"/>
    </source>
</evidence>
<dbReference type="Proteomes" id="UP000223060">
    <property type="component" value="Chromosome"/>
</dbReference>
<dbReference type="AlphaFoldDB" id="A0A1S7FVK0"/>
<reference evidence="2" key="1">
    <citation type="submission" date="2015-03" db="EMBL/GenBank/DDBJ databases">
        <authorList>
            <person name="Ferrari E."/>
            <person name="Walter M.C."/>
            <person name="Huptas C."/>
            <person name="Scherer S."/>
            <person name="Mueller-Herbst S."/>
        </authorList>
    </citation>
    <scope>NUCLEOTIDE SEQUENCE [LARGE SCALE GENOMIC DNA]</scope>
    <source>
        <strain evidence="2">LWP01</strain>
    </source>
</reference>
<keyword evidence="2" id="KW-1185">Reference proteome</keyword>
<protein>
    <submittedName>
        <fullName evidence="1">Uncharacterized protein</fullName>
    </submittedName>
</protein>
<sequence>MSFELNVLVLDQEQPTYLDDYDFIVEIANERDNEEIFRRNGWDYMNQQSGIWYNLGIEEDGGFWALRMLDADFDTNYSVLPYWIDDESVTSNLYPLTVVERYRRDVERILELLLEGSPKRTVYIMSRMQGWDTEIIVGPVSLKRFWELHDAGKVLFNVCYLIKE</sequence>
<evidence type="ECO:0000313" key="1">
    <source>
        <dbReference type="EMBL" id="AQY51476.1"/>
    </source>
</evidence>
<name>A0A1S7FVK0_9LIST</name>
<accession>A0A1S7FVK0</accession>
<dbReference type="RefSeq" id="WP_036062823.1">
    <property type="nucleotide sequence ID" value="NZ_CP011102.1"/>
</dbReference>
<organism evidence="1 2">
    <name type="scientific">Listeria weihenstephanensis</name>
    <dbReference type="NCBI Taxonomy" id="1006155"/>
    <lineage>
        <taxon>Bacteria</taxon>
        <taxon>Bacillati</taxon>
        <taxon>Bacillota</taxon>
        <taxon>Bacilli</taxon>
        <taxon>Bacillales</taxon>
        <taxon>Listeriaceae</taxon>
        <taxon>Listeria</taxon>
    </lineage>
</organism>
<dbReference type="KEGG" id="lwi:UE46_10795"/>
<proteinExistence type="predicted"/>
<gene>
    <name evidence="1" type="ORF">UE46_10795</name>
</gene>